<dbReference type="InterPro" id="IPR002656">
    <property type="entry name" value="Acyl_transf_3_dom"/>
</dbReference>
<sequence length="713" mass="81403">MRLCLFVVFLSCLGQVLCKIRLGNGTDTERLYTKLLDKMIGVLQDLVERTDNPSPLDEDRVSCIYGLNAFYKNLGTSWGLAMIDSATKLQSGVLTGNLMDLGEYDECVKVSVEPTEEDPLLPTFTGRHCLITNSFYIPNGTIVINGERHTLLDLFGHPYIPLTLAQCYPSLCKPHVIQEGLNGVLSVPDNALELLGVGFSVNVTVDPMDCHVKEGPPYDALDWTVLSIILLFFGLGLISTAVDYFYIKLNKTRPSSTTMRLLGAFSFYSNANKLFSLRMVGDAIPSLNGLKFFSMCWVVLGHRYMYLSREPITNFTDLPDLLKELGKMIIVNGPMAVDTFFLISGMLNMYGFLITTAKSKRYTLKDLINGYIHRYFRLTPAYLMMIAFTATWMYRLRDGPLWDRFVGDYKDACRSTYWANIIYMNNYVEPENYCMMQSWYLAADMQLYWLSPFVMYPLWKWPKYGWAQLLVLTIASIISPFLTSWYVHIASPIPITSDTDRRVREMTSLYFPMHTKSVSYVLGIGAGCILYKYRKGKLSLELNLWKRAIGWFVSASLMLYAIFGGYYIFQMDYQYNQLYSAFFIGFQRFFWSTGLLWLILMCVRGYGGVINSFLSWKLFTPLARLSYCVYLTHIVILMCSIAAKRNSFYVTDYDQVEMYLGDLVLCMFSGLVLTLLVEAPMLNIEKIILGDGGKKPANEQRPRTAEQGHLHVA</sequence>
<feature type="transmembrane region" description="Helical" evidence="2">
    <location>
        <begin position="375"/>
        <end position="394"/>
    </location>
</feature>
<keyword evidence="3" id="KW-0732">Signal</keyword>
<organism evidence="5 6">
    <name type="scientific">Nezara viridula</name>
    <name type="common">Southern green stink bug</name>
    <name type="synonym">Cimex viridulus</name>
    <dbReference type="NCBI Taxonomy" id="85310"/>
    <lineage>
        <taxon>Eukaryota</taxon>
        <taxon>Metazoa</taxon>
        <taxon>Ecdysozoa</taxon>
        <taxon>Arthropoda</taxon>
        <taxon>Hexapoda</taxon>
        <taxon>Insecta</taxon>
        <taxon>Pterygota</taxon>
        <taxon>Neoptera</taxon>
        <taxon>Paraneoptera</taxon>
        <taxon>Hemiptera</taxon>
        <taxon>Heteroptera</taxon>
        <taxon>Panheteroptera</taxon>
        <taxon>Pentatomomorpha</taxon>
        <taxon>Pentatomoidea</taxon>
        <taxon>Pentatomidae</taxon>
        <taxon>Pentatominae</taxon>
        <taxon>Nezara</taxon>
    </lineage>
</organism>
<feature type="domain" description="Nose resistant-to-fluoxetine protein N-terminal" evidence="4">
    <location>
        <begin position="60"/>
        <end position="204"/>
    </location>
</feature>
<feature type="transmembrane region" description="Helical" evidence="2">
    <location>
        <begin position="658"/>
        <end position="677"/>
    </location>
</feature>
<feature type="region of interest" description="Disordered" evidence="1">
    <location>
        <begin position="694"/>
        <end position="713"/>
    </location>
</feature>
<feature type="transmembrane region" description="Helical" evidence="2">
    <location>
        <begin position="551"/>
        <end position="569"/>
    </location>
</feature>
<feature type="transmembrane region" description="Helical" evidence="2">
    <location>
        <begin position="283"/>
        <end position="305"/>
    </location>
</feature>
<dbReference type="EMBL" id="OV725077">
    <property type="protein sequence ID" value="CAH1392494.1"/>
    <property type="molecule type" value="Genomic_DNA"/>
</dbReference>
<keyword evidence="6" id="KW-1185">Reference proteome</keyword>
<feature type="transmembrane region" description="Helical" evidence="2">
    <location>
        <begin position="223"/>
        <end position="246"/>
    </location>
</feature>
<feature type="transmembrane region" description="Helical" evidence="2">
    <location>
        <begin position="509"/>
        <end position="531"/>
    </location>
</feature>
<evidence type="ECO:0000313" key="6">
    <source>
        <dbReference type="Proteomes" id="UP001152798"/>
    </source>
</evidence>
<evidence type="ECO:0000256" key="1">
    <source>
        <dbReference type="SAM" id="MobiDB-lite"/>
    </source>
</evidence>
<evidence type="ECO:0000256" key="2">
    <source>
        <dbReference type="SAM" id="Phobius"/>
    </source>
</evidence>
<gene>
    <name evidence="5" type="ORF">NEZAVI_LOCUS3302</name>
</gene>
<keyword evidence="2" id="KW-0812">Transmembrane</keyword>
<dbReference type="PANTHER" id="PTHR11161">
    <property type="entry name" value="O-ACYLTRANSFERASE"/>
    <property type="match status" value="1"/>
</dbReference>
<dbReference type="InterPro" id="IPR052728">
    <property type="entry name" value="O2_lipid_transport_reg"/>
</dbReference>
<dbReference type="Pfam" id="PF01757">
    <property type="entry name" value="Acyl_transf_3"/>
    <property type="match status" value="1"/>
</dbReference>
<proteinExistence type="predicted"/>
<evidence type="ECO:0000259" key="4">
    <source>
        <dbReference type="SMART" id="SM00703"/>
    </source>
</evidence>
<dbReference type="GO" id="GO:0016747">
    <property type="term" value="F:acyltransferase activity, transferring groups other than amino-acyl groups"/>
    <property type="evidence" value="ECO:0007669"/>
    <property type="project" value="InterPro"/>
</dbReference>
<name>A0A9P0ECM2_NEZVI</name>
<feature type="transmembrane region" description="Helical" evidence="2">
    <location>
        <begin position="589"/>
        <end position="610"/>
    </location>
</feature>
<dbReference type="Pfam" id="PF20146">
    <property type="entry name" value="NRF"/>
    <property type="match status" value="1"/>
</dbReference>
<dbReference type="AlphaFoldDB" id="A0A9P0ECM2"/>
<keyword evidence="2" id="KW-0472">Membrane</keyword>
<dbReference type="InterPro" id="IPR006621">
    <property type="entry name" value="Nose-resist-to-fluoxetine_N"/>
</dbReference>
<feature type="chain" id="PRO_5040405740" description="Nose resistant-to-fluoxetine protein N-terminal domain-containing protein" evidence="3">
    <location>
        <begin position="19"/>
        <end position="713"/>
    </location>
</feature>
<feature type="transmembrane region" description="Helical" evidence="2">
    <location>
        <begin position="622"/>
        <end position="643"/>
    </location>
</feature>
<dbReference type="SMART" id="SM00703">
    <property type="entry name" value="NRF"/>
    <property type="match status" value="1"/>
</dbReference>
<accession>A0A9P0ECM2</accession>
<keyword evidence="2" id="KW-1133">Transmembrane helix</keyword>
<feature type="transmembrane region" description="Helical" evidence="2">
    <location>
        <begin position="325"/>
        <end position="354"/>
    </location>
</feature>
<feature type="transmembrane region" description="Helical" evidence="2">
    <location>
        <begin position="466"/>
        <end position="489"/>
    </location>
</feature>
<evidence type="ECO:0000256" key="3">
    <source>
        <dbReference type="SAM" id="SignalP"/>
    </source>
</evidence>
<protein>
    <recommendedName>
        <fullName evidence="4">Nose resistant-to-fluoxetine protein N-terminal domain-containing protein</fullName>
    </recommendedName>
</protein>
<dbReference type="PANTHER" id="PTHR11161:SF0">
    <property type="entry name" value="O-ACYLTRANSFERASE LIKE PROTEIN"/>
    <property type="match status" value="1"/>
</dbReference>
<feature type="signal peptide" evidence="3">
    <location>
        <begin position="1"/>
        <end position="18"/>
    </location>
</feature>
<dbReference type="OrthoDB" id="10006435at2759"/>
<reference evidence="5" key="1">
    <citation type="submission" date="2022-01" db="EMBL/GenBank/DDBJ databases">
        <authorList>
            <person name="King R."/>
        </authorList>
    </citation>
    <scope>NUCLEOTIDE SEQUENCE</scope>
</reference>
<evidence type="ECO:0000313" key="5">
    <source>
        <dbReference type="EMBL" id="CAH1392494.1"/>
    </source>
</evidence>
<dbReference type="Proteomes" id="UP001152798">
    <property type="component" value="Chromosome 1"/>
</dbReference>